<evidence type="ECO:0000256" key="4">
    <source>
        <dbReference type="ARBA" id="ARBA00022691"/>
    </source>
</evidence>
<evidence type="ECO:0000259" key="6">
    <source>
        <dbReference type="Pfam" id="PF01555"/>
    </source>
</evidence>
<dbReference type="PROSITE" id="PS00092">
    <property type="entry name" value="N6_MTASE"/>
    <property type="match status" value="1"/>
</dbReference>
<keyword evidence="4" id="KW-0949">S-adenosyl-L-methionine</keyword>
<keyword evidence="2 7" id="KW-0489">Methyltransferase</keyword>
<dbReference type="GO" id="GO:0032259">
    <property type="term" value="P:methylation"/>
    <property type="evidence" value="ECO:0007669"/>
    <property type="project" value="UniProtKB-KW"/>
</dbReference>
<dbReference type="GO" id="GO:0008170">
    <property type="term" value="F:N-methyltransferase activity"/>
    <property type="evidence" value="ECO:0007669"/>
    <property type="project" value="InterPro"/>
</dbReference>
<evidence type="ECO:0000256" key="5">
    <source>
        <dbReference type="ARBA" id="ARBA00022747"/>
    </source>
</evidence>
<dbReference type="PATRIC" id="fig|1423790.3.peg.1496"/>
<dbReference type="Gene3D" id="3.40.50.150">
    <property type="entry name" value="Vaccinia Virus protein VP39"/>
    <property type="match status" value="2"/>
</dbReference>
<keyword evidence="5" id="KW-0680">Restriction system</keyword>
<sequence length="241" mass="27525">MRDGFQLNFIGKDYARRQAGEMPTTVIVPDEEQNNGEGKNSKNLFFTGDNLEVLRHLQGNYEDKVDMIYIDPPYNTGNGDFVYPDSFEYSDKQLHDMLGLDDNQIERLKSIQGKSSHSAWLTFMYPRLVLAKKLLADKGLLQERSKFKVYRRQCSERKKTQSILYKPEYSSGNGTREGMKLLGERIFPYPKPVEFIKDLIMIGSNSDSLVLDFFAGSSTTADAVMQLNAEDGGNRKFIMVQ</sequence>
<dbReference type="PRINTS" id="PR00506">
    <property type="entry name" value="D21N6MTFRASE"/>
</dbReference>
<dbReference type="Pfam" id="PF01555">
    <property type="entry name" value="N6_N4_Mtase"/>
    <property type="match status" value="2"/>
</dbReference>
<gene>
    <name evidence="7" type="ORF">BN53_05445</name>
</gene>
<feature type="domain" description="DNA methylase N-4/N-6" evidence="6">
    <location>
        <begin position="148"/>
        <end position="229"/>
    </location>
</feature>
<comment type="similarity">
    <text evidence="1">Belongs to the N(4)/N(6)-methyltransferase family.</text>
</comment>
<feature type="domain" description="DNA methylase N-4/N-6" evidence="6">
    <location>
        <begin position="65"/>
        <end position="140"/>
    </location>
</feature>
<organism evidence="7 8">
    <name type="scientific">Lactobacillus pasteurii DSM 23907 = CRBIP 24.76</name>
    <dbReference type="NCBI Taxonomy" id="1423790"/>
    <lineage>
        <taxon>Bacteria</taxon>
        <taxon>Bacillati</taxon>
        <taxon>Bacillota</taxon>
        <taxon>Bacilli</taxon>
        <taxon>Lactobacillales</taxon>
        <taxon>Lactobacillaceae</taxon>
        <taxon>Lactobacillus</taxon>
    </lineage>
</organism>
<dbReference type="InterPro" id="IPR002295">
    <property type="entry name" value="N4/N6-MTase_EcoPI_Mod-like"/>
</dbReference>
<dbReference type="GO" id="GO:0003677">
    <property type="term" value="F:DNA binding"/>
    <property type="evidence" value="ECO:0007669"/>
    <property type="project" value="InterPro"/>
</dbReference>
<keyword evidence="3" id="KW-0808">Transferase</keyword>
<evidence type="ECO:0000313" key="8">
    <source>
        <dbReference type="Proteomes" id="UP000009311"/>
    </source>
</evidence>
<dbReference type="SUPFAM" id="SSF53335">
    <property type="entry name" value="S-adenosyl-L-methionine-dependent methyltransferases"/>
    <property type="match status" value="1"/>
</dbReference>
<evidence type="ECO:0000256" key="1">
    <source>
        <dbReference type="ARBA" id="ARBA00006594"/>
    </source>
</evidence>
<evidence type="ECO:0000256" key="2">
    <source>
        <dbReference type="ARBA" id="ARBA00022603"/>
    </source>
</evidence>
<dbReference type="Proteomes" id="UP000009311">
    <property type="component" value="Unassembled WGS sequence"/>
</dbReference>
<dbReference type="eggNOG" id="COG2189">
    <property type="taxonomic scope" value="Bacteria"/>
</dbReference>
<dbReference type="STRING" id="1423790.BN53_05445"/>
<accession>I7LE70</accession>
<name>I7LE70_9LACO</name>
<proteinExistence type="inferred from homology"/>
<dbReference type="REBASE" id="70273">
    <property type="entry name" value="M.Lpa2476ORF5440P"/>
</dbReference>
<reference evidence="7 8" key="1">
    <citation type="submission" date="2012-06" db="EMBL/GenBank/DDBJ databases">
        <title>Draft Genome Sequence of Lactobacillus pasteurii CRBIP 24.76T.</title>
        <authorList>
            <person name="Cousin S."/>
            <person name="Bouchier C."/>
            <person name="Loux V."/>
            <person name="Ma L."/>
            <person name="Creno S."/>
            <person name="Bizet C."/>
            <person name="Clermont D."/>
        </authorList>
    </citation>
    <scope>NUCLEOTIDE SEQUENCE [LARGE SCALE GENOMIC DNA]</scope>
    <source>
        <strain evidence="8">CRBIP 24.76T</strain>
    </source>
</reference>
<evidence type="ECO:0000313" key="7">
    <source>
        <dbReference type="EMBL" id="CCI85533.1"/>
    </source>
</evidence>
<comment type="caution">
    <text evidence="7">The sequence shown here is derived from an EMBL/GenBank/DDBJ whole genome shotgun (WGS) entry which is preliminary data.</text>
</comment>
<dbReference type="InterPro" id="IPR002941">
    <property type="entry name" value="DNA_methylase_N4/N6"/>
</dbReference>
<keyword evidence="8" id="KW-1185">Reference proteome</keyword>
<dbReference type="GO" id="GO:0009307">
    <property type="term" value="P:DNA restriction-modification system"/>
    <property type="evidence" value="ECO:0007669"/>
    <property type="project" value="UniProtKB-KW"/>
</dbReference>
<protein>
    <submittedName>
        <fullName evidence="7">Adenine specific DNA methylase Mod</fullName>
    </submittedName>
</protein>
<dbReference type="InterPro" id="IPR029063">
    <property type="entry name" value="SAM-dependent_MTases_sf"/>
</dbReference>
<dbReference type="EMBL" id="CAKD01000022">
    <property type="protein sequence ID" value="CCI85533.1"/>
    <property type="molecule type" value="Genomic_DNA"/>
</dbReference>
<dbReference type="InterPro" id="IPR002052">
    <property type="entry name" value="DNA_methylase_N6_adenine_CS"/>
</dbReference>
<evidence type="ECO:0000256" key="3">
    <source>
        <dbReference type="ARBA" id="ARBA00022679"/>
    </source>
</evidence>
<dbReference type="AlphaFoldDB" id="I7LE70"/>